<sequence>MVRLSTLVLPLVASLSSFCAASSLSLPDNPPEGLGFHLKDEAGNIVYVHHTELAAYGLTLGSNTTSQAGSVDNGARGLTERGNLPKGDSLNCDWKTSFNLDDLRLALVRFSEQLGCNGNTVNLSGNAPYQWVALNYVYGSAVIYICNYGGQSRTFEAAPLLGFLEQVYQNCQTYNVGGWYSESFYDVAWGYTQSQGKGYCGPPK</sequence>
<accession>A0ACC1NLH5</accession>
<name>A0ACC1NLH5_9HYPO</name>
<reference evidence="1" key="1">
    <citation type="submission" date="2022-08" db="EMBL/GenBank/DDBJ databases">
        <title>Genome Sequence of Lecanicillium fungicola.</title>
        <authorList>
            <person name="Buettner E."/>
        </authorList>
    </citation>
    <scope>NUCLEOTIDE SEQUENCE</scope>
    <source>
        <strain evidence="1">Babe33</strain>
    </source>
</reference>
<proteinExistence type="predicted"/>
<dbReference type="EMBL" id="JANJQO010000258">
    <property type="protein sequence ID" value="KAJ2979711.1"/>
    <property type="molecule type" value="Genomic_DNA"/>
</dbReference>
<keyword evidence="2" id="KW-1185">Reference proteome</keyword>
<comment type="caution">
    <text evidence="1">The sequence shown here is derived from an EMBL/GenBank/DDBJ whole genome shotgun (WGS) entry which is preliminary data.</text>
</comment>
<organism evidence="1 2">
    <name type="scientific">Zarea fungicola</name>
    <dbReference type="NCBI Taxonomy" id="93591"/>
    <lineage>
        <taxon>Eukaryota</taxon>
        <taxon>Fungi</taxon>
        <taxon>Dikarya</taxon>
        <taxon>Ascomycota</taxon>
        <taxon>Pezizomycotina</taxon>
        <taxon>Sordariomycetes</taxon>
        <taxon>Hypocreomycetidae</taxon>
        <taxon>Hypocreales</taxon>
        <taxon>Cordycipitaceae</taxon>
        <taxon>Zarea</taxon>
    </lineage>
</organism>
<gene>
    <name evidence="1" type="ORF">NQ176_g3088</name>
</gene>
<evidence type="ECO:0000313" key="1">
    <source>
        <dbReference type="EMBL" id="KAJ2979711.1"/>
    </source>
</evidence>
<evidence type="ECO:0000313" key="2">
    <source>
        <dbReference type="Proteomes" id="UP001143910"/>
    </source>
</evidence>
<dbReference type="Proteomes" id="UP001143910">
    <property type="component" value="Unassembled WGS sequence"/>
</dbReference>
<protein>
    <submittedName>
        <fullName evidence="1">Uncharacterized protein</fullName>
    </submittedName>
</protein>